<organism evidence="9 10">
    <name type="scientific">Cytobacillus purgationiresistens</name>
    <dbReference type="NCBI Taxonomy" id="863449"/>
    <lineage>
        <taxon>Bacteria</taxon>
        <taxon>Bacillati</taxon>
        <taxon>Bacillota</taxon>
        <taxon>Bacilli</taxon>
        <taxon>Bacillales</taxon>
        <taxon>Bacillaceae</taxon>
        <taxon>Cytobacillus</taxon>
    </lineage>
</organism>
<keyword evidence="3 9" id="KW-0808">Transferase</keyword>
<dbReference type="NCBIfam" id="TIGR00556">
    <property type="entry name" value="pantethn_trn"/>
    <property type="match status" value="1"/>
</dbReference>
<evidence type="ECO:0000259" key="8">
    <source>
        <dbReference type="Pfam" id="PF22624"/>
    </source>
</evidence>
<comment type="cofactor">
    <cofactor evidence="1">
        <name>Mg(2+)</name>
        <dbReference type="ChEBI" id="CHEBI:18420"/>
    </cofactor>
</comment>
<reference evidence="9 10" key="1">
    <citation type="submission" date="2023-07" db="EMBL/GenBank/DDBJ databases">
        <title>Genomic Encyclopedia of Type Strains, Phase IV (KMG-IV): sequencing the most valuable type-strain genomes for metagenomic binning, comparative biology and taxonomic classification.</title>
        <authorList>
            <person name="Goeker M."/>
        </authorList>
    </citation>
    <scope>NUCLEOTIDE SEQUENCE [LARGE SCALE GENOMIC DNA]</scope>
    <source>
        <strain evidence="9 10">DSM 23494</strain>
    </source>
</reference>
<dbReference type="RefSeq" id="WP_307480209.1">
    <property type="nucleotide sequence ID" value="NZ_JAUSUB010000047.1"/>
</dbReference>
<evidence type="ECO:0000313" key="10">
    <source>
        <dbReference type="Proteomes" id="UP001238088"/>
    </source>
</evidence>
<dbReference type="PANTHER" id="PTHR12215">
    <property type="entry name" value="PHOSPHOPANTETHEINE TRANSFERASE"/>
    <property type="match status" value="1"/>
</dbReference>
<evidence type="ECO:0000313" key="9">
    <source>
        <dbReference type="EMBL" id="MDQ0273721.1"/>
    </source>
</evidence>
<dbReference type="GO" id="GO:0016740">
    <property type="term" value="F:transferase activity"/>
    <property type="evidence" value="ECO:0007669"/>
    <property type="project" value="UniProtKB-KW"/>
</dbReference>
<comment type="caution">
    <text evidence="9">The sequence shown here is derived from an EMBL/GenBank/DDBJ whole genome shotgun (WGS) entry which is preliminary data.</text>
</comment>
<accession>A0ABU0AR13</accession>
<evidence type="ECO:0000256" key="5">
    <source>
        <dbReference type="ARBA" id="ARBA00022842"/>
    </source>
</evidence>
<dbReference type="InterPro" id="IPR050559">
    <property type="entry name" value="P-Pant_transferase_sf"/>
</dbReference>
<keyword evidence="4" id="KW-0479">Metal-binding</keyword>
<evidence type="ECO:0000256" key="4">
    <source>
        <dbReference type="ARBA" id="ARBA00022723"/>
    </source>
</evidence>
<gene>
    <name evidence="9" type="ORF">J2S17_005653</name>
</gene>
<protein>
    <submittedName>
        <fullName evidence="9">4'-phosphopantetheinyl transferase</fullName>
        <ecNumber evidence="9">2.7.8.-</ecNumber>
    </submittedName>
</protein>
<dbReference type="InterPro" id="IPR055066">
    <property type="entry name" value="AASDHPPT_N"/>
</dbReference>
<dbReference type="Pfam" id="PF22624">
    <property type="entry name" value="AASDHPPT_N"/>
    <property type="match status" value="1"/>
</dbReference>
<evidence type="ECO:0000259" key="7">
    <source>
        <dbReference type="Pfam" id="PF01648"/>
    </source>
</evidence>
<evidence type="ECO:0000256" key="2">
    <source>
        <dbReference type="ARBA" id="ARBA00010990"/>
    </source>
</evidence>
<keyword evidence="6" id="KW-0045">Antibiotic biosynthesis</keyword>
<feature type="domain" description="4'-phosphopantetheinyl transferase" evidence="7">
    <location>
        <begin position="104"/>
        <end position="206"/>
    </location>
</feature>
<dbReference type="EMBL" id="JAUSUB010000047">
    <property type="protein sequence ID" value="MDQ0273721.1"/>
    <property type="molecule type" value="Genomic_DNA"/>
</dbReference>
<proteinExistence type="inferred from homology"/>
<keyword evidence="10" id="KW-1185">Reference proteome</keyword>
<dbReference type="InterPro" id="IPR004568">
    <property type="entry name" value="Ppantetheine-prot_Trfase_dom"/>
</dbReference>
<name>A0ABU0AR13_9BACI</name>
<feature type="domain" description="4'-phosphopantetheinyl transferase N-terminal" evidence="8">
    <location>
        <begin position="17"/>
        <end position="99"/>
    </location>
</feature>
<evidence type="ECO:0000256" key="3">
    <source>
        <dbReference type="ARBA" id="ARBA00022679"/>
    </source>
</evidence>
<dbReference type="SUPFAM" id="SSF56214">
    <property type="entry name" value="4'-phosphopantetheinyl transferase"/>
    <property type="match status" value="2"/>
</dbReference>
<evidence type="ECO:0000256" key="6">
    <source>
        <dbReference type="ARBA" id="ARBA00023194"/>
    </source>
</evidence>
<sequence>MEIFTLDISGDIPNDVFFFLLEKIPNEKKRKILKFRHRADAKRSLYSELLLRYLIRKKLGILEEHIVFNTNKYGKPFLIQSKTALHFNLSHSGNWVVCALDSYPVGIDIEEIRPIDFSLANRFFSPKEVLELNVAPEGKKLSKFYALWTLKESYIKAVGKGLSIPLDSFSILTKNIDTPELSDKHKTGLYFFKQYDIDSKYKLSVCAKHFLFPDQVTMINQLLLQEGHTP</sequence>
<dbReference type="PANTHER" id="PTHR12215:SF10">
    <property type="entry name" value="L-AMINOADIPATE-SEMIALDEHYDE DEHYDROGENASE-PHOSPHOPANTETHEINYL TRANSFERASE"/>
    <property type="match status" value="1"/>
</dbReference>
<comment type="similarity">
    <text evidence="2">Belongs to the P-Pant transferase superfamily. Gsp/Sfp/HetI/AcpT family.</text>
</comment>
<dbReference type="InterPro" id="IPR008278">
    <property type="entry name" value="4-PPantetheinyl_Trfase_dom"/>
</dbReference>
<keyword evidence="5" id="KW-0460">Magnesium</keyword>
<dbReference type="InterPro" id="IPR037143">
    <property type="entry name" value="4-PPantetheinyl_Trfase_dom_sf"/>
</dbReference>
<dbReference type="Pfam" id="PF01648">
    <property type="entry name" value="ACPS"/>
    <property type="match status" value="1"/>
</dbReference>
<evidence type="ECO:0000256" key="1">
    <source>
        <dbReference type="ARBA" id="ARBA00001946"/>
    </source>
</evidence>
<dbReference type="Gene3D" id="3.90.470.20">
    <property type="entry name" value="4'-phosphopantetheinyl transferase domain"/>
    <property type="match status" value="2"/>
</dbReference>
<dbReference type="Proteomes" id="UP001238088">
    <property type="component" value="Unassembled WGS sequence"/>
</dbReference>
<dbReference type="EC" id="2.7.8.-" evidence="9"/>